<evidence type="ECO:0000256" key="2">
    <source>
        <dbReference type="ARBA" id="ARBA00022692"/>
    </source>
</evidence>
<dbReference type="InterPro" id="IPR039421">
    <property type="entry name" value="Type_1_exporter"/>
</dbReference>
<feature type="domain" description="ABC transmembrane type-1" evidence="10">
    <location>
        <begin position="41"/>
        <end position="326"/>
    </location>
</feature>
<dbReference type="SUPFAM" id="SSF52540">
    <property type="entry name" value="P-loop containing nucleoside triphosphate hydrolases"/>
    <property type="match status" value="1"/>
</dbReference>
<keyword evidence="12" id="KW-1185">Reference proteome</keyword>
<dbReference type="PROSITE" id="PS50929">
    <property type="entry name" value="ABC_TM1F"/>
    <property type="match status" value="1"/>
</dbReference>
<reference evidence="11 12" key="1">
    <citation type="journal article" date="2016" name="Genome Announc.">
        <title>Complete Genome Sequence of Thiostrepton-Producing Streptomyces laurentii ATCC 31255.</title>
        <authorList>
            <person name="Doi K."/>
            <person name="Fujino Y."/>
            <person name="Nagayoshi Y."/>
            <person name="Ohshima T."/>
            <person name="Ogata S."/>
        </authorList>
    </citation>
    <scope>NUCLEOTIDE SEQUENCE [LARGE SCALE GENOMIC DNA]</scope>
    <source>
        <strain evidence="11 12">ATCC 31255</strain>
    </source>
</reference>
<dbReference type="KEGG" id="slau:SLA_0508"/>
<evidence type="ECO:0000256" key="3">
    <source>
        <dbReference type="ARBA" id="ARBA00022741"/>
    </source>
</evidence>
<dbReference type="GO" id="GO:0005886">
    <property type="term" value="C:plasma membrane"/>
    <property type="evidence" value="ECO:0007669"/>
    <property type="project" value="UniProtKB-SubCell"/>
</dbReference>
<feature type="transmembrane region" description="Helical" evidence="8">
    <location>
        <begin position="265"/>
        <end position="288"/>
    </location>
</feature>
<dbReference type="AlphaFoldDB" id="A0A160NV24"/>
<dbReference type="InterPro" id="IPR017871">
    <property type="entry name" value="ABC_transporter-like_CS"/>
</dbReference>
<evidence type="ECO:0000256" key="1">
    <source>
        <dbReference type="ARBA" id="ARBA00004651"/>
    </source>
</evidence>
<dbReference type="PANTHER" id="PTHR43394">
    <property type="entry name" value="ATP-DEPENDENT PERMEASE MDL1, MITOCHONDRIAL"/>
    <property type="match status" value="1"/>
</dbReference>
<keyword evidence="4" id="KW-0067">ATP-binding</keyword>
<keyword evidence="3" id="KW-0547">Nucleotide-binding</keyword>
<feature type="region of interest" description="Disordered" evidence="7">
    <location>
        <begin position="621"/>
        <end position="651"/>
    </location>
</feature>
<dbReference type="InterPro" id="IPR036640">
    <property type="entry name" value="ABC1_TM_sf"/>
</dbReference>
<dbReference type="GO" id="GO:0015421">
    <property type="term" value="F:ABC-type oligopeptide transporter activity"/>
    <property type="evidence" value="ECO:0007669"/>
    <property type="project" value="TreeGrafter"/>
</dbReference>
<feature type="domain" description="ABC transporter" evidence="9">
    <location>
        <begin position="360"/>
        <end position="615"/>
    </location>
</feature>
<dbReference type="SUPFAM" id="SSF90123">
    <property type="entry name" value="ABC transporter transmembrane region"/>
    <property type="match status" value="1"/>
</dbReference>
<dbReference type="GO" id="GO:0005524">
    <property type="term" value="F:ATP binding"/>
    <property type="evidence" value="ECO:0007669"/>
    <property type="project" value="UniProtKB-KW"/>
</dbReference>
<dbReference type="InterPro" id="IPR003439">
    <property type="entry name" value="ABC_transporter-like_ATP-bd"/>
</dbReference>
<dbReference type="Gene3D" id="3.40.50.300">
    <property type="entry name" value="P-loop containing nucleotide triphosphate hydrolases"/>
    <property type="match status" value="1"/>
</dbReference>
<feature type="transmembrane region" description="Helical" evidence="8">
    <location>
        <begin position="180"/>
        <end position="200"/>
    </location>
</feature>
<dbReference type="PROSITE" id="PS00211">
    <property type="entry name" value="ABC_TRANSPORTER_1"/>
    <property type="match status" value="1"/>
</dbReference>
<dbReference type="InterPro" id="IPR027417">
    <property type="entry name" value="P-loop_NTPase"/>
</dbReference>
<dbReference type="Pfam" id="PF00005">
    <property type="entry name" value="ABC_tran"/>
    <property type="match status" value="1"/>
</dbReference>
<evidence type="ECO:0000256" key="4">
    <source>
        <dbReference type="ARBA" id="ARBA00022840"/>
    </source>
</evidence>
<dbReference type="EMBL" id="AP017424">
    <property type="protein sequence ID" value="BAU81463.1"/>
    <property type="molecule type" value="Genomic_DNA"/>
</dbReference>
<gene>
    <name evidence="11" type="ORF">SLA_0508</name>
</gene>
<feature type="transmembrane region" description="Helical" evidence="8">
    <location>
        <begin position="300"/>
        <end position="323"/>
    </location>
</feature>
<evidence type="ECO:0000256" key="7">
    <source>
        <dbReference type="SAM" id="MobiDB-lite"/>
    </source>
</evidence>
<evidence type="ECO:0000313" key="12">
    <source>
        <dbReference type="Proteomes" id="UP000217676"/>
    </source>
</evidence>
<evidence type="ECO:0000259" key="10">
    <source>
        <dbReference type="PROSITE" id="PS50929"/>
    </source>
</evidence>
<evidence type="ECO:0000256" key="5">
    <source>
        <dbReference type="ARBA" id="ARBA00022989"/>
    </source>
</evidence>
<dbReference type="PANTHER" id="PTHR43394:SF1">
    <property type="entry name" value="ATP-BINDING CASSETTE SUB-FAMILY B MEMBER 10, MITOCHONDRIAL"/>
    <property type="match status" value="1"/>
</dbReference>
<evidence type="ECO:0000256" key="6">
    <source>
        <dbReference type="ARBA" id="ARBA00023136"/>
    </source>
</evidence>
<dbReference type="Proteomes" id="UP000217676">
    <property type="component" value="Chromosome"/>
</dbReference>
<evidence type="ECO:0000259" key="9">
    <source>
        <dbReference type="PROSITE" id="PS50893"/>
    </source>
</evidence>
<feature type="compositionally biased region" description="Low complexity" evidence="7">
    <location>
        <begin position="635"/>
        <end position="645"/>
    </location>
</feature>
<sequence>MTSPTASRGAPAPARDRKAGVLRNAVAAGVLALRAAPGMLALFTAVTLLSAVLPVAAAWCTKALLDGMTTGAGARALLGLGAALAGAGLLTALAPHAARYLRSELDRAVGLLAQDRLFAAVQGFTGLGRFEDPRFLDRLRLAQQAGRMSPNQSVDGILGTVQAAVTITGFLGSMLVLSPVMTGLVLAAGLPVLAAQLTLARRRARMFWDIGPAERREVFYADLLTTVDAAKEVRLFGLGTFLRGRMQSERRSANAAKRAVDRKDLLLQSGLGLLAAAVSGGGLLWAVHAARTGALSIGDITVFIAAIAGVQSALTALAGEIALTHQALLMFDHYAAVTEAGPDLPVPARPRAPEPLRHGIELRDVWFRYSDEHPWVLRGVDLTIPRGRSLAVVGLNGAGKSTLVKLLCRMYDPTRGAVLWDGVDIRALDPGELRRRVGAVFQDYMTYDLTAAENIALGDLDAFDGHEDLGGDPRVRAAAERAGIHPRLADLPQGYDTLLSRRFFPGAEQDPAAGVELSGGQWQRLALARALLRDRCDLMILDEPSAGLDAAAEHEIHTALRRHREGRTSLLISHRLGAVRQAAAIVVLDRGRVVERGDHESLMAARGTYARLFTLQASGYQAATDRDDPDDAPPRTKTPTATPAAVAGGRG</sequence>
<evidence type="ECO:0000313" key="11">
    <source>
        <dbReference type="EMBL" id="BAU81463.1"/>
    </source>
</evidence>
<keyword evidence="6 8" id="KW-0472">Membrane</keyword>
<dbReference type="SMART" id="SM00382">
    <property type="entry name" value="AAA"/>
    <property type="match status" value="1"/>
</dbReference>
<accession>A0A160NV24</accession>
<dbReference type="Gene3D" id="1.20.1560.10">
    <property type="entry name" value="ABC transporter type 1, transmembrane domain"/>
    <property type="match status" value="1"/>
</dbReference>
<comment type="subcellular location">
    <subcellularLocation>
        <location evidence="1">Cell membrane</location>
        <topology evidence="1">Multi-pass membrane protein</topology>
    </subcellularLocation>
</comment>
<keyword evidence="5 8" id="KW-1133">Transmembrane helix</keyword>
<feature type="transmembrane region" description="Helical" evidence="8">
    <location>
        <begin position="40"/>
        <end position="65"/>
    </location>
</feature>
<name>A0A160NV24_STRLU</name>
<evidence type="ECO:0000256" key="8">
    <source>
        <dbReference type="SAM" id="Phobius"/>
    </source>
</evidence>
<dbReference type="PROSITE" id="PS50893">
    <property type="entry name" value="ABC_TRANSPORTER_2"/>
    <property type="match status" value="1"/>
</dbReference>
<dbReference type="InterPro" id="IPR011527">
    <property type="entry name" value="ABC1_TM_dom"/>
</dbReference>
<keyword evidence="2 8" id="KW-0812">Transmembrane</keyword>
<proteinExistence type="predicted"/>
<protein>
    <submittedName>
        <fullName evidence="11">ABC transporter</fullName>
    </submittedName>
</protein>
<dbReference type="InterPro" id="IPR003593">
    <property type="entry name" value="AAA+_ATPase"/>
</dbReference>
<organism evidence="11 12">
    <name type="scientific">Streptomyces laurentii</name>
    <dbReference type="NCBI Taxonomy" id="39478"/>
    <lineage>
        <taxon>Bacteria</taxon>
        <taxon>Bacillati</taxon>
        <taxon>Actinomycetota</taxon>
        <taxon>Actinomycetes</taxon>
        <taxon>Kitasatosporales</taxon>
        <taxon>Streptomycetaceae</taxon>
        <taxon>Streptomyces</taxon>
    </lineage>
</organism>
<dbReference type="GO" id="GO:0016887">
    <property type="term" value="F:ATP hydrolysis activity"/>
    <property type="evidence" value="ECO:0007669"/>
    <property type="project" value="InterPro"/>
</dbReference>
<feature type="transmembrane region" description="Helical" evidence="8">
    <location>
        <begin position="77"/>
        <end position="98"/>
    </location>
</feature>
<dbReference type="Pfam" id="PF00664">
    <property type="entry name" value="ABC_membrane"/>
    <property type="match status" value="1"/>
</dbReference>